<organism evidence="2 3">
    <name type="scientific">Peribacillus psychrosaccharolyticus</name>
    <name type="common">Bacillus psychrosaccharolyticus</name>
    <dbReference type="NCBI Taxonomy" id="1407"/>
    <lineage>
        <taxon>Bacteria</taxon>
        <taxon>Bacillati</taxon>
        <taxon>Bacillota</taxon>
        <taxon>Bacilli</taxon>
        <taxon>Bacillales</taxon>
        <taxon>Bacillaceae</taxon>
        <taxon>Peribacillus</taxon>
    </lineage>
</organism>
<dbReference type="InterPro" id="IPR000182">
    <property type="entry name" value="GNAT_dom"/>
</dbReference>
<dbReference type="Proteomes" id="UP000595254">
    <property type="component" value="Chromosome"/>
</dbReference>
<sequence length="157" mass="19042">MQIRLAEIRDIDQLIQMRWDFTLEDFEINTFKRNDYQSFVVECRQFLESAISSNNWFIWVAEEEEKIVSHIYLELIHKVPRPGRITHPFVYMTNVYTIKEARNRGIGSKLITTINEWVKKEKYEFIIVWPSEESISYYQKNGYIQCKEPMEFFPELI</sequence>
<dbReference type="CDD" id="cd04301">
    <property type="entry name" value="NAT_SF"/>
    <property type="match status" value="1"/>
</dbReference>
<dbReference type="PROSITE" id="PS51186">
    <property type="entry name" value="GNAT"/>
    <property type="match status" value="1"/>
</dbReference>
<reference evidence="2 3" key="1">
    <citation type="submission" date="2021-01" db="EMBL/GenBank/DDBJ databases">
        <title>FDA dAtabase for Regulatory Grade micrObial Sequences (FDA-ARGOS): Supporting development and validation of Infectious Disease Dx tests.</title>
        <authorList>
            <person name="Nelson B."/>
            <person name="Plummer A."/>
            <person name="Tallon L."/>
            <person name="Sadzewicz L."/>
            <person name="Zhao X."/>
            <person name="Boylan J."/>
            <person name="Ott S."/>
            <person name="Bowen H."/>
            <person name="Vavikolanu K."/>
            <person name="Mehta A."/>
            <person name="Aluvathingal J."/>
            <person name="Nadendla S."/>
            <person name="Myers T."/>
            <person name="Yan Y."/>
            <person name="Sichtig H."/>
        </authorList>
    </citation>
    <scope>NUCLEOTIDE SEQUENCE [LARGE SCALE GENOMIC DNA]</scope>
    <source>
        <strain evidence="2 3">FDAARGOS_1161</strain>
    </source>
</reference>
<dbReference type="RefSeq" id="WP_040374367.1">
    <property type="nucleotide sequence ID" value="NZ_CP068053.1"/>
</dbReference>
<keyword evidence="3" id="KW-1185">Reference proteome</keyword>
<dbReference type="GO" id="GO:0016747">
    <property type="term" value="F:acyltransferase activity, transferring groups other than amino-acyl groups"/>
    <property type="evidence" value="ECO:0007669"/>
    <property type="project" value="InterPro"/>
</dbReference>
<proteinExistence type="predicted"/>
<evidence type="ECO:0000313" key="2">
    <source>
        <dbReference type="EMBL" id="QQT00789.1"/>
    </source>
</evidence>
<dbReference type="KEGG" id="ppsr:I6J18_02355"/>
<dbReference type="Gene3D" id="3.40.630.30">
    <property type="match status" value="1"/>
</dbReference>
<evidence type="ECO:0000259" key="1">
    <source>
        <dbReference type="PROSITE" id="PS51186"/>
    </source>
</evidence>
<accession>A0A974S0Q5</accession>
<protein>
    <submittedName>
        <fullName evidence="2">GNAT family N-acetyltransferase</fullName>
    </submittedName>
</protein>
<name>A0A974S0Q5_PERPY</name>
<evidence type="ECO:0000313" key="3">
    <source>
        <dbReference type="Proteomes" id="UP000595254"/>
    </source>
</evidence>
<dbReference type="SUPFAM" id="SSF55729">
    <property type="entry name" value="Acyl-CoA N-acyltransferases (Nat)"/>
    <property type="match status" value="1"/>
</dbReference>
<dbReference type="EMBL" id="CP068053">
    <property type="protein sequence ID" value="QQT00789.1"/>
    <property type="molecule type" value="Genomic_DNA"/>
</dbReference>
<dbReference type="AlphaFoldDB" id="A0A974S0Q5"/>
<dbReference type="InterPro" id="IPR016181">
    <property type="entry name" value="Acyl_CoA_acyltransferase"/>
</dbReference>
<gene>
    <name evidence="2" type="ORF">I6J18_02355</name>
</gene>
<feature type="domain" description="N-acetyltransferase" evidence="1">
    <location>
        <begin position="1"/>
        <end position="157"/>
    </location>
</feature>
<dbReference type="Pfam" id="PF00583">
    <property type="entry name" value="Acetyltransf_1"/>
    <property type="match status" value="1"/>
</dbReference>